<dbReference type="PROSITE" id="PS50885">
    <property type="entry name" value="HAMP"/>
    <property type="match status" value="1"/>
</dbReference>
<dbReference type="GO" id="GO:0005886">
    <property type="term" value="C:plasma membrane"/>
    <property type="evidence" value="ECO:0007669"/>
    <property type="project" value="TreeGrafter"/>
</dbReference>
<dbReference type="RefSeq" id="WP_065660644.1">
    <property type="nucleotide sequence ID" value="NZ_JAAMAW010000031.1"/>
</dbReference>
<evidence type="ECO:0000259" key="12">
    <source>
        <dbReference type="PROSITE" id="PS50109"/>
    </source>
</evidence>
<dbReference type="Gene3D" id="6.10.340.10">
    <property type="match status" value="1"/>
</dbReference>
<proteinExistence type="predicted"/>
<dbReference type="CDD" id="cd00082">
    <property type="entry name" value="HisKA"/>
    <property type="match status" value="1"/>
</dbReference>
<keyword evidence="6 11" id="KW-0812">Transmembrane</keyword>
<keyword evidence="8 11" id="KW-1133">Transmembrane helix</keyword>
<dbReference type="EMBL" id="JAAMAY010000021">
    <property type="protein sequence ID" value="NTC29028.1"/>
    <property type="molecule type" value="Genomic_DNA"/>
</dbReference>
<dbReference type="PRINTS" id="PR00344">
    <property type="entry name" value="BCTRLSENSOR"/>
</dbReference>
<feature type="domain" description="HAMP" evidence="13">
    <location>
        <begin position="177"/>
        <end position="230"/>
    </location>
</feature>
<sequence length="457" mass="49411">MQRARVHRSTPFRLAMTFGLLFIAAFLISGSISYQLLKRELGQALDTAVNEVYSVTASTYTPDDVEDLISTINAYAALKTSEDRIFSLTDATGNQVAGNIRAPLLADGLASLSASDVKLEGDTMYRVRAGSVGGYRLVVGQSFAETDDLEDIALISFGWALVITVFIAIAGGVFLASRAQKRLDGIARTMVDISNGQMDSRIPLLSNNDDIDIVSRQINHALDRLGGLIEGMRQVSADIAHELKTPLNRLKMTIEDAATLSQKGLPVDEQLADALAESDQINATFEALLRISQIEAGARKMRFAPVDLTEILSAVAEIYAGVAEDNGQTLRLEVKTPHPAIISGDRELLVQLFVNLVENAINHCPIGTTIDLVLIFEDGLFVGAVSDNGPGIPKNEHEKVFRRLYRLDKSRTTPGSGLGLSLVKAICDLHSGRLDVHDNTPGLTISVAFPKLSQTKN</sequence>
<evidence type="ECO:0000256" key="6">
    <source>
        <dbReference type="ARBA" id="ARBA00022692"/>
    </source>
</evidence>
<evidence type="ECO:0000256" key="10">
    <source>
        <dbReference type="ARBA" id="ARBA00023136"/>
    </source>
</evidence>
<dbReference type="InterPro" id="IPR004358">
    <property type="entry name" value="Sig_transdc_His_kin-like_C"/>
</dbReference>
<keyword evidence="5" id="KW-0808">Transferase</keyword>
<evidence type="ECO:0000256" key="9">
    <source>
        <dbReference type="ARBA" id="ARBA00023012"/>
    </source>
</evidence>
<keyword evidence="4" id="KW-0597">Phosphoprotein</keyword>
<dbReference type="Pfam" id="PF00672">
    <property type="entry name" value="HAMP"/>
    <property type="match status" value="1"/>
</dbReference>
<dbReference type="Proteomes" id="UP000702952">
    <property type="component" value="Unassembled WGS sequence"/>
</dbReference>
<dbReference type="SUPFAM" id="SSF55874">
    <property type="entry name" value="ATPase domain of HSP90 chaperone/DNA topoisomerase II/histidine kinase"/>
    <property type="match status" value="1"/>
</dbReference>
<dbReference type="PANTHER" id="PTHR45436:SF8">
    <property type="entry name" value="HISTIDINE KINASE"/>
    <property type="match status" value="1"/>
</dbReference>
<feature type="domain" description="Histidine kinase" evidence="12">
    <location>
        <begin position="238"/>
        <end position="453"/>
    </location>
</feature>
<evidence type="ECO:0000256" key="11">
    <source>
        <dbReference type="SAM" id="Phobius"/>
    </source>
</evidence>
<comment type="catalytic activity">
    <reaction evidence="1">
        <text>ATP + protein L-histidine = ADP + protein N-phospho-L-histidine.</text>
        <dbReference type="EC" id="2.7.13.3"/>
    </reaction>
</comment>
<gene>
    <name evidence="14" type="ORF">G6M46_12735</name>
</gene>
<dbReference type="InterPro" id="IPR005467">
    <property type="entry name" value="His_kinase_dom"/>
</dbReference>
<dbReference type="PANTHER" id="PTHR45436">
    <property type="entry name" value="SENSOR HISTIDINE KINASE YKOH"/>
    <property type="match status" value="1"/>
</dbReference>
<dbReference type="Pfam" id="PF02518">
    <property type="entry name" value="HATPase_c"/>
    <property type="match status" value="1"/>
</dbReference>
<evidence type="ECO:0000256" key="2">
    <source>
        <dbReference type="ARBA" id="ARBA00004370"/>
    </source>
</evidence>
<comment type="subcellular location">
    <subcellularLocation>
        <location evidence="2">Membrane</location>
    </subcellularLocation>
</comment>
<dbReference type="AlphaFoldDB" id="A0AA44F5B8"/>
<dbReference type="GO" id="GO:0000155">
    <property type="term" value="F:phosphorelay sensor kinase activity"/>
    <property type="evidence" value="ECO:0007669"/>
    <property type="project" value="InterPro"/>
</dbReference>
<name>A0AA44F5B8_AGRTU</name>
<dbReference type="InterPro" id="IPR036097">
    <property type="entry name" value="HisK_dim/P_sf"/>
</dbReference>
<dbReference type="InterPro" id="IPR003661">
    <property type="entry name" value="HisK_dim/P_dom"/>
</dbReference>
<evidence type="ECO:0000259" key="13">
    <source>
        <dbReference type="PROSITE" id="PS50885"/>
    </source>
</evidence>
<keyword evidence="9" id="KW-0902">Two-component regulatory system</keyword>
<dbReference type="SUPFAM" id="SSF47384">
    <property type="entry name" value="Homodimeric domain of signal transducing histidine kinase"/>
    <property type="match status" value="1"/>
</dbReference>
<evidence type="ECO:0000313" key="15">
    <source>
        <dbReference type="Proteomes" id="UP000702952"/>
    </source>
</evidence>
<dbReference type="SMART" id="SM00387">
    <property type="entry name" value="HATPase_c"/>
    <property type="match status" value="1"/>
</dbReference>
<dbReference type="EC" id="2.7.13.3" evidence="3"/>
<evidence type="ECO:0000256" key="1">
    <source>
        <dbReference type="ARBA" id="ARBA00000085"/>
    </source>
</evidence>
<dbReference type="SMART" id="SM00388">
    <property type="entry name" value="HisKA"/>
    <property type="match status" value="1"/>
</dbReference>
<accession>A0AA44F5B8</accession>
<evidence type="ECO:0000256" key="3">
    <source>
        <dbReference type="ARBA" id="ARBA00012438"/>
    </source>
</evidence>
<dbReference type="InterPro" id="IPR003660">
    <property type="entry name" value="HAMP_dom"/>
</dbReference>
<reference evidence="14" key="1">
    <citation type="journal article" date="2020" name="Science">
        <title>Unexpected conservation and global transmission of agrobacterial virulence plasmids.</title>
        <authorList>
            <person name="Weisberg A.J."/>
            <person name="Davis E.W. 2nd"/>
            <person name="Tabima J."/>
            <person name="Belcher M.S."/>
            <person name="Miller M."/>
            <person name="Kuo C.H."/>
            <person name="Loper J.E."/>
            <person name="Grunwald N.J."/>
            <person name="Putnam M.L."/>
            <person name="Chang J.H."/>
        </authorList>
    </citation>
    <scope>NUCLEOTIDE SEQUENCE</scope>
    <source>
        <strain evidence="14">17-1853-1a</strain>
    </source>
</reference>
<evidence type="ECO:0000256" key="4">
    <source>
        <dbReference type="ARBA" id="ARBA00022553"/>
    </source>
</evidence>
<feature type="transmembrane region" description="Helical" evidence="11">
    <location>
        <begin position="12"/>
        <end position="37"/>
    </location>
</feature>
<protein>
    <recommendedName>
        <fullName evidence="3">histidine kinase</fullName>
        <ecNumber evidence="3">2.7.13.3</ecNumber>
    </recommendedName>
</protein>
<dbReference type="Pfam" id="PF00512">
    <property type="entry name" value="HisKA"/>
    <property type="match status" value="1"/>
</dbReference>
<evidence type="ECO:0000256" key="5">
    <source>
        <dbReference type="ARBA" id="ARBA00022679"/>
    </source>
</evidence>
<evidence type="ECO:0000256" key="8">
    <source>
        <dbReference type="ARBA" id="ARBA00022989"/>
    </source>
</evidence>
<dbReference type="InterPro" id="IPR036890">
    <property type="entry name" value="HATPase_C_sf"/>
</dbReference>
<organism evidence="14 15">
    <name type="scientific">Agrobacterium tumefaciens</name>
    <dbReference type="NCBI Taxonomy" id="358"/>
    <lineage>
        <taxon>Bacteria</taxon>
        <taxon>Pseudomonadati</taxon>
        <taxon>Pseudomonadota</taxon>
        <taxon>Alphaproteobacteria</taxon>
        <taxon>Hyphomicrobiales</taxon>
        <taxon>Rhizobiaceae</taxon>
        <taxon>Rhizobium/Agrobacterium group</taxon>
        <taxon>Agrobacterium</taxon>
        <taxon>Agrobacterium tumefaciens complex</taxon>
    </lineage>
</organism>
<comment type="caution">
    <text evidence="14">The sequence shown here is derived from an EMBL/GenBank/DDBJ whole genome shotgun (WGS) entry which is preliminary data.</text>
</comment>
<dbReference type="InterPro" id="IPR003594">
    <property type="entry name" value="HATPase_dom"/>
</dbReference>
<evidence type="ECO:0000256" key="7">
    <source>
        <dbReference type="ARBA" id="ARBA00022777"/>
    </source>
</evidence>
<dbReference type="Gene3D" id="3.30.565.10">
    <property type="entry name" value="Histidine kinase-like ATPase, C-terminal domain"/>
    <property type="match status" value="1"/>
</dbReference>
<evidence type="ECO:0000313" key="14">
    <source>
        <dbReference type="EMBL" id="NTC29028.1"/>
    </source>
</evidence>
<keyword evidence="10 11" id="KW-0472">Membrane</keyword>
<dbReference type="PROSITE" id="PS50109">
    <property type="entry name" value="HIS_KIN"/>
    <property type="match status" value="1"/>
</dbReference>
<dbReference type="Gene3D" id="1.10.287.130">
    <property type="match status" value="1"/>
</dbReference>
<dbReference type="SMART" id="SM00304">
    <property type="entry name" value="HAMP"/>
    <property type="match status" value="1"/>
</dbReference>
<keyword evidence="7 14" id="KW-0418">Kinase</keyword>
<feature type="transmembrane region" description="Helical" evidence="11">
    <location>
        <begin position="152"/>
        <end position="176"/>
    </location>
</feature>
<dbReference type="InterPro" id="IPR050428">
    <property type="entry name" value="TCS_sensor_his_kinase"/>
</dbReference>